<dbReference type="InterPro" id="IPR011042">
    <property type="entry name" value="6-blade_b-propeller_TolB-like"/>
</dbReference>
<name>A0A6J8CFN3_MYTCO</name>
<keyword evidence="2" id="KW-1185">Reference proteome</keyword>
<reference evidence="1 2" key="1">
    <citation type="submission" date="2020-06" db="EMBL/GenBank/DDBJ databases">
        <authorList>
            <person name="Li R."/>
            <person name="Bekaert M."/>
        </authorList>
    </citation>
    <scope>NUCLEOTIDE SEQUENCE [LARGE SCALE GENOMIC DNA]</scope>
    <source>
        <strain evidence="2">wild</strain>
    </source>
</reference>
<dbReference type="Proteomes" id="UP000507470">
    <property type="component" value="Unassembled WGS sequence"/>
</dbReference>
<accession>A0A6J8CFN3</accession>
<protein>
    <recommendedName>
        <fullName evidence="3">TRIM2_3</fullName>
    </recommendedName>
</protein>
<gene>
    <name evidence="1" type="ORF">MCOR_28851</name>
</gene>
<evidence type="ECO:0000313" key="2">
    <source>
        <dbReference type="Proteomes" id="UP000507470"/>
    </source>
</evidence>
<organism evidence="1 2">
    <name type="scientific">Mytilus coruscus</name>
    <name type="common">Sea mussel</name>
    <dbReference type="NCBI Taxonomy" id="42192"/>
    <lineage>
        <taxon>Eukaryota</taxon>
        <taxon>Metazoa</taxon>
        <taxon>Spiralia</taxon>
        <taxon>Lophotrochozoa</taxon>
        <taxon>Mollusca</taxon>
        <taxon>Bivalvia</taxon>
        <taxon>Autobranchia</taxon>
        <taxon>Pteriomorphia</taxon>
        <taxon>Mytilida</taxon>
        <taxon>Mytiloidea</taxon>
        <taxon>Mytilidae</taxon>
        <taxon>Mytilinae</taxon>
        <taxon>Mytilus</taxon>
    </lineage>
</organism>
<dbReference type="AlphaFoldDB" id="A0A6J8CFN3"/>
<dbReference type="OrthoDB" id="6162638at2759"/>
<evidence type="ECO:0008006" key="3">
    <source>
        <dbReference type="Google" id="ProtNLM"/>
    </source>
</evidence>
<sequence>MSLDPSEGYDVTLVDEKIVAITSGHSSKKSGIYIINTENQSKQQFVELPGSPYGITRNHDSLFVCVQGLGIYKVNTVDYTISHVISCNLPWLSYVSVFADKIYYTDYTHQSVVCCERNGSCVWTFKNDSVLMLPRGITVDNDGNVFVVGEKSSNVVIIANDGKSYKEILTKEDGLHNPSAISFDKQKRKLLVANLSRTAFLYNVT</sequence>
<evidence type="ECO:0000313" key="1">
    <source>
        <dbReference type="EMBL" id="CAC5394049.1"/>
    </source>
</evidence>
<proteinExistence type="predicted"/>
<dbReference type="SUPFAM" id="SSF63829">
    <property type="entry name" value="Calcium-dependent phosphotriesterase"/>
    <property type="match status" value="1"/>
</dbReference>
<dbReference type="EMBL" id="CACVKT020005250">
    <property type="protein sequence ID" value="CAC5394049.1"/>
    <property type="molecule type" value="Genomic_DNA"/>
</dbReference>
<dbReference type="Gene3D" id="2.120.10.30">
    <property type="entry name" value="TolB, C-terminal domain"/>
    <property type="match status" value="1"/>
</dbReference>